<keyword evidence="2" id="KW-1185">Reference proteome</keyword>
<evidence type="ECO:0000313" key="1">
    <source>
        <dbReference type="EMBL" id="KAJ9552695.1"/>
    </source>
</evidence>
<gene>
    <name evidence="1" type="ORF">OSB04_016740</name>
</gene>
<organism evidence="1 2">
    <name type="scientific">Centaurea solstitialis</name>
    <name type="common">yellow star-thistle</name>
    <dbReference type="NCBI Taxonomy" id="347529"/>
    <lineage>
        <taxon>Eukaryota</taxon>
        <taxon>Viridiplantae</taxon>
        <taxon>Streptophyta</taxon>
        <taxon>Embryophyta</taxon>
        <taxon>Tracheophyta</taxon>
        <taxon>Spermatophyta</taxon>
        <taxon>Magnoliopsida</taxon>
        <taxon>eudicotyledons</taxon>
        <taxon>Gunneridae</taxon>
        <taxon>Pentapetalae</taxon>
        <taxon>asterids</taxon>
        <taxon>campanulids</taxon>
        <taxon>Asterales</taxon>
        <taxon>Asteraceae</taxon>
        <taxon>Carduoideae</taxon>
        <taxon>Cardueae</taxon>
        <taxon>Centaureinae</taxon>
        <taxon>Centaurea</taxon>
    </lineage>
</organism>
<dbReference type="Proteomes" id="UP001172457">
    <property type="component" value="Chromosome 4"/>
</dbReference>
<dbReference type="AlphaFoldDB" id="A0AA38WHR3"/>
<evidence type="ECO:0000313" key="2">
    <source>
        <dbReference type="Proteomes" id="UP001172457"/>
    </source>
</evidence>
<reference evidence="1" key="1">
    <citation type="submission" date="2023-03" db="EMBL/GenBank/DDBJ databases">
        <title>Chromosome-scale reference genome and RAD-based genetic map of yellow starthistle (Centaurea solstitialis) reveal putative structural variation and QTLs associated with invader traits.</title>
        <authorList>
            <person name="Reatini B."/>
            <person name="Cang F.A."/>
            <person name="Jiang Q."/>
            <person name="Mckibben M.T.W."/>
            <person name="Barker M.S."/>
            <person name="Rieseberg L.H."/>
            <person name="Dlugosch K.M."/>
        </authorList>
    </citation>
    <scope>NUCLEOTIDE SEQUENCE</scope>
    <source>
        <strain evidence="1">CAN-66</strain>
        <tissue evidence="1">Leaf</tissue>
    </source>
</reference>
<protein>
    <submittedName>
        <fullName evidence="1">Uncharacterized protein</fullName>
    </submittedName>
</protein>
<sequence>MKDDLILSSTLYVIFEHQKKYGTLSYENFIHIKVETFSQTHLRFNYLLIDPKTIGTVYSNSKVITKFMESLLEH</sequence>
<name>A0AA38WHR3_9ASTR</name>
<dbReference type="EMBL" id="JARYMX010000004">
    <property type="protein sequence ID" value="KAJ9552695.1"/>
    <property type="molecule type" value="Genomic_DNA"/>
</dbReference>
<comment type="caution">
    <text evidence="1">The sequence shown here is derived from an EMBL/GenBank/DDBJ whole genome shotgun (WGS) entry which is preliminary data.</text>
</comment>
<proteinExistence type="predicted"/>
<accession>A0AA38WHR3</accession>